<dbReference type="RefSeq" id="WP_317561903.1">
    <property type="nucleotide sequence ID" value="NZ_JAWLIP010000007.1"/>
</dbReference>
<dbReference type="InterPro" id="IPR052740">
    <property type="entry name" value="CE4"/>
</dbReference>
<reference evidence="2 3" key="1">
    <citation type="submission" date="2023-10" db="EMBL/GenBank/DDBJ databases">
        <authorList>
            <person name="Venkata Ramana C."/>
            <person name="Sasikala C."/>
            <person name="Dhurka M."/>
        </authorList>
    </citation>
    <scope>NUCLEOTIDE SEQUENCE [LARGE SCALE GENOMIC DNA]</scope>
    <source>
        <strain evidence="2 3">KCTC 32151</strain>
    </source>
</reference>
<gene>
    <name evidence="2" type="ORF">R2G56_15735</name>
</gene>
<keyword evidence="3" id="KW-1185">Reference proteome</keyword>
<name>A0ABU4ANM5_9HYPH</name>
<organism evidence="2 3">
    <name type="scientific">Nitratireductor aquimarinus</name>
    <dbReference type="NCBI Taxonomy" id="889300"/>
    <lineage>
        <taxon>Bacteria</taxon>
        <taxon>Pseudomonadati</taxon>
        <taxon>Pseudomonadota</taxon>
        <taxon>Alphaproteobacteria</taxon>
        <taxon>Hyphomicrobiales</taxon>
        <taxon>Phyllobacteriaceae</taxon>
        <taxon>Nitratireductor</taxon>
    </lineage>
</organism>
<dbReference type="Proteomes" id="UP001185659">
    <property type="component" value="Unassembled WGS sequence"/>
</dbReference>
<proteinExistence type="predicted"/>
<dbReference type="SUPFAM" id="SSF88713">
    <property type="entry name" value="Glycoside hydrolase/deacetylase"/>
    <property type="match status" value="1"/>
</dbReference>
<sequence length="335" mass="37172">MLKLLCAGASALALTSSCFANDAAPTDKPQTARPQYVIISFDGALHLEQWQRSRAIAEKTGARFTYFLSCVYLLSPETRKAYQAPGMSRGRSNVGSGYSREDVEGRLGQIWTARSEGHEIASHGCGHFDGKDWNAADWGQEFDEFSNIVANAWKLNEIEGEPKEWQDFARNEIHGFRAPYLSTNKGLFQTLAQQGFAYDASTVSRGPALPKARGGVVRFSLPLIPEGPRERQVIAMDYNLYVRHSGGKEKPEAAPAFEKRTHDAFMASFRKEYDGRRTPLQLGFHFTLMNDGAYWDALERFAGDVCGMDDVKCVSYRDYLAATQKAEAPPAQGGT</sequence>
<feature type="chain" id="PRO_5047494784" evidence="1">
    <location>
        <begin position="21"/>
        <end position="335"/>
    </location>
</feature>
<dbReference type="EMBL" id="JAWLIP010000007">
    <property type="protein sequence ID" value="MDV6227751.1"/>
    <property type="molecule type" value="Genomic_DNA"/>
</dbReference>
<dbReference type="PANTHER" id="PTHR45985">
    <property type="match status" value="1"/>
</dbReference>
<dbReference type="PROSITE" id="PS51257">
    <property type="entry name" value="PROKAR_LIPOPROTEIN"/>
    <property type="match status" value="1"/>
</dbReference>
<evidence type="ECO:0000256" key="1">
    <source>
        <dbReference type="SAM" id="SignalP"/>
    </source>
</evidence>
<accession>A0ABU4ANM5</accession>
<keyword evidence="1" id="KW-0732">Signal</keyword>
<feature type="signal peptide" evidence="1">
    <location>
        <begin position="1"/>
        <end position="20"/>
    </location>
</feature>
<dbReference type="InterPro" id="IPR011330">
    <property type="entry name" value="Glyco_hydro/deAcase_b/a-brl"/>
</dbReference>
<evidence type="ECO:0000313" key="3">
    <source>
        <dbReference type="Proteomes" id="UP001185659"/>
    </source>
</evidence>
<dbReference type="Gene3D" id="3.20.20.370">
    <property type="entry name" value="Glycoside hydrolase/deacetylase"/>
    <property type="match status" value="1"/>
</dbReference>
<protein>
    <submittedName>
        <fullName evidence="2">Polysaccharide deacetylase</fullName>
    </submittedName>
</protein>
<evidence type="ECO:0000313" key="2">
    <source>
        <dbReference type="EMBL" id="MDV6227751.1"/>
    </source>
</evidence>
<dbReference type="PANTHER" id="PTHR45985:SF3">
    <property type="entry name" value="CHITIN DEACETYLASE-LIKE 4"/>
    <property type="match status" value="1"/>
</dbReference>
<comment type="caution">
    <text evidence="2">The sequence shown here is derived from an EMBL/GenBank/DDBJ whole genome shotgun (WGS) entry which is preliminary data.</text>
</comment>